<dbReference type="GO" id="GO:0070401">
    <property type="term" value="F:NADP+ binding"/>
    <property type="evidence" value="ECO:0007669"/>
    <property type="project" value="InterPro"/>
</dbReference>
<dbReference type="RefSeq" id="WP_113867070.1">
    <property type="nucleotide sequence ID" value="NZ_BAABQN010000002.1"/>
</dbReference>
<dbReference type="Proteomes" id="UP000252254">
    <property type="component" value="Unassembled WGS sequence"/>
</dbReference>
<comment type="similarity">
    <text evidence="7">Belongs to the NAGSA dehydrogenase family. Type 1 subfamily.</text>
</comment>
<dbReference type="InterPro" id="IPR000534">
    <property type="entry name" value="Semialdehyde_DH_NAD-bd"/>
</dbReference>
<evidence type="ECO:0000256" key="1">
    <source>
        <dbReference type="ARBA" id="ARBA00004862"/>
    </source>
</evidence>
<protein>
    <recommendedName>
        <fullName evidence="7">N-acetyl-gamma-glutamyl-phosphate reductase</fullName>
        <shortName evidence="7">AGPR</shortName>
        <ecNumber evidence="7">1.2.1.38</ecNumber>
    </recommendedName>
    <alternativeName>
        <fullName evidence="7">N-acetyl-glutamate semialdehyde dehydrogenase</fullName>
        <shortName evidence="7">NAGSA dehydrogenase</shortName>
    </alternativeName>
</protein>
<keyword evidence="3 7" id="KW-0028">Amino-acid biosynthesis</keyword>
<dbReference type="GO" id="GO:0006526">
    <property type="term" value="P:L-arginine biosynthetic process"/>
    <property type="evidence" value="ECO:0007669"/>
    <property type="project" value="UniProtKB-UniRule"/>
</dbReference>
<keyword evidence="7" id="KW-0963">Cytoplasm</keyword>
<comment type="subcellular location">
    <subcellularLocation>
        <location evidence="7">Cytoplasm</location>
    </subcellularLocation>
</comment>
<sequence length="346" mass="38008">MTNVAIIGGSGYGAAELVRLLHIHPYAKLTAIISHSKQGTDFSTVYPHMNQIADQTMEQLDVKKLSETIDLVFFATPSNVSKTIIPDFLASGITCIDLSGDFRLHSPAVYQQWYQAEAAAEEYLHQAVYGLSEINAASVRSAKLIANPGCYPTAALLGLIPVTEKELIEPNSIIIDGKTGVSGAGRSLSQHVHFAEMNENVKAYKLGSHKHIPEIEQALQEYIAADIQLTFTPHIVPMTRGIMVTCYAKLTENITTAQIETIYHTFYQQHPFVRVRADGEVPTTKEVYGSNYCDIAIHVDERTNRLTIISVIDNLVKGAAGQAIQNMNISNGWDQTTGLQHAPIYP</sequence>
<dbReference type="EMBL" id="QNRI01000002">
    <property type="protein sequence ID" value="RBP00387.1"/>
    <property type="molecule type" value="Genomic_DNA"/>
</dbReference>
<dbReference type="HAMAP" id="MF_00150">
    <property type="entry name" value="ArgC_type1"/>
    <property type="match status" value="1"/>
</dbReference>
<keyword evidence="4 7" id="KW-0521">NADP</keyword>
<evidence type="ECO:0000256" key="6">
    <source>
        <dbReference type="ARBA" id="ARBA00050557"/>
    </source>
</evidence>
<organism evidence="10 11">
    <name type="scientific">Paraliobacillus ryukyuensis</name>
    <dbReference type="NCBI Taxonomy" id="200904"/>
    <lineage>
        <taxon>Bacteria</taxon>
        <taxon>Bacillati</taxon>
        <taxon>Bacillota</taxon>
        <taxon>Bacilli</taxon>
        <taxon>Bacillales</taxon>
        <taxon>Bacillaceae</taxon>
        <taxon>Paraliobacillus</taxon>
    </lineage>
</organism>
<dbReference type="InterPro" id="IPR050085">
    <property type="entry name" value="AGPR"/>
</dbReference>
<accession>A0A366EDC5</accession>
<keyword evidence="5 7" id="KW-0560">Oxidoreductase</keyword>
<dbReference type="OrthoDB" id="9801289at2"/>
<feature type="active site" evidence="7 8">
    <location>
        <position position="150"/>
    </location>
</feature>
<evidence type="ECO:0000259" key="9">
    <source>
        <dbReference type="SMART" id="SM00859"/>
    </source>
</evidence>
<dbReference type="SUPFAM" id="SSF55347">
    <property type="entry name" value="Glyceraldehyde-3-phosphate dehydrogenase-like, C-terminal domain"/>
    <property type="match status" value="1"/>
</dbReference>
<comment type="caution">
    <text evidence="10">The sequence shown here is derived from an EMBL/GenBank/DDBJ whole genome shotgun (WGS) entry which is preliminary data.</text>
</comment>
<dbReference type="Pfam" id="PF01118">
    <property type="entry name" value="Semialdhyde_dh"/>
    <property type="match status" value="1"/>
</dbReference>
<dbReference type="FunFam" id="3.30.360.10:FF:000014">
    <property type="entry name" value="N-acetyl-gamma-glutamyl-phosphate reductase"/>
    <property type="match status" value="1"/>
</dbReference>
<dbReference type="GO" id="GO:0005737">
    <property type="term" value="C:cytoplasm"/>
    <property type="evidence" value="ECO:0007669"/>
    <property type="project" value="UniProtKB-SubCell"/>
</dbReference>
<evidence type="ECO:0000313" key="10">
    <source>
        <dbReference type="EMBL" id="RBP00387.1"/>
    </source>
</evidence>
<dbReference type="Pfam" id="PF22698">
    <property type="entry name" value="Semialdhyde_dhC_1"/>
    <property type="match status" value="1"/>
</dbReference>
<dbReference type="SMART" id="SM00859">
    <property type="entry name" value="Semialdhyde_dh"/>
    <property type="match status" value="1"/>
</dbReference>
<dbReference type="Gene3D" id="3.40.50.720">
    <property type="entry name" value="NAD(P)-binding Rossmann-like Domain"/>
    <property type="match status" value="1"/>
</dbReference>
<feature type="domain" description="Semialdehyde dehydrogenase NAD-binding" evidence="9">
    <location>
        <begin position="3"/>
        <end position="142"/>
    </location>
</feature>
<dbReference type="UniPathway" id="UPA00068">
    <property type="reaction ID" value="UER00108"/>
</dbReference>
<name>A0A366EDC5_9BACI</name>
<dbReference type="EC" id="1.2.1.38" evidence="7"/>
<evidence type="ECO:0000256" key="5">
    <source>
        <dbReference type="ARBA" id="ARBA00023002"/>
    </source>
</evidence>
<comment type="function">
    <text evidence="7">Catalyzes the NADPH-dependent reduction of N-acetyl-5-glutamyl phosphate to yield N-acetyl-L-glutamate 5-semialdehyde.</text>
</comment>
<dbReference type="Gene3D" id="3.30.360.10">
    <property type="entry name" value="Dihydrodipicolinate Reductase, domain 2"/>
    <property type="match status" value="1"/>
</dbReference>
<dbReference type="STRING" id="200904.GCA_900168775_00424"/>
<evidence type="ECO:0000256" key="3">
    <source>
        <dbReference type="ARBA" id="ARBA00022605"/>
    </source>
</evidence>
<dbReference type="GO" id="GO:0003942">
    <property type="term" value="F:N-acetyl-gamma-glutamyl-phosphate reductase activity"/>
    <property type="evidence" value="ECO:0007669"/>
    <property type="project" value="UniProtKB-UniRule"/>
</dbReference>
<reference evidence="10 11" key="1">
    <citation type="submission" date="2018-06" db="EMBL/GenBank/DDBJ databases">
        <title>Genomic Encyclopedia of Type Strains, Phase IV (KMG-IV): sequencing the most valuable type-strain genomes for metagenomic binning, comparative biology and taxonomic classification.</title>
        <authorList>
            <person name="Goeker M."/>
        </authorList>
    </citation>
    <scope>NUCLEOTIDE SEQUENCE [LARGE SCALE GENOMIC DNA]</scope>
    <source>
        <strain evidence="10 11">DSM 15140</strain>
    </source>
</reference>
<keyword evidence="2 7" id="KW-0055">Arginine biosynthesis</keyword>
<dbReference type="CDD" id="cd17895">
    <property type="entry name" value="AGPR_1_N"/>
    <property type="match status" value="1"/>
</dbReference>
<evidence type="ECO:0000313" key="11">
    <source>
        <dbReference type="Proteomes" id="UP000252254"/>
    </source>
</evidence>
<evidence type="ECO:0000256" key="4">
    <source>
        <dbReference type="ARBA" id="ARBA00022857"/>
    </source>
</evidence>
<dbReference type="InterPro" id="IPR058924">
    <property type="entry name" value="AGPR_dimerisation_dom"/>
</dbReference>
<comment type="catalytic activity">
    <reaction evidence="6 7">
        <text>N-acetyl-L-glutamate 5-semialdehyde + phosphate + NADP(+) = N-acetyl-L-glutamyl 5-phosphate + NADPH + H(+)</text>
        <dbReference type="Rhea" id="RHEA:21588"/>
        <dbReference type="ChEBI" id="CHEBI:15378"/>
        <dbReference type="ChEBI" id="CHEBI:29123"/>
        <dbReference type="ChEBI" id="CHEBI:43474"/>
        <dbReference type="ChEBI" id="CHEBI:57783"/>
        <dbReference type="ChEBI" id="CHEBI:57936"/>
        <dbReference type="ChEBI" id="CHEBI:58349"/>
        <dbReference type="EC" id="1.2.1.38"/>
    </reaction>
</comment>
<dbReference type="AlphaFoldDB" id="A0A366EDC5"/>
<dbReference type="NCBIfam" id="TIGR01850">
    <property type="entry name" value="argC"/>
    <property type="match status" value="1"/>
</dbReference>
<dbReference type="PANTHER" id="PTHR32338">
    <property type="entry name" value="N-ACETYL-GAMMA-GLUTAMYL-PHOSPHATE REDUCTASE, CHLOROPLASTIC-RELATED-RELATED"/>
    <property type="match status" value="1"/>
</dbReference>
<dbReference type="PROSITE" id="PS01224">
    <property type="entry name" value="ARGC"/>
    <property type="match status" value="1"/>
</dbReference>
<evidence type="ECO:0000256" key="7">
    <source>
        <dbReference type="HAMAP-Rule" id="MF_00150"/>
    </source>
</evidence>
<dbReference type="CDD" id="cd23934">
    <property type="entry name" value="AGPR_1_C"/>
    <property type="match status" value="1"/>
</dbReference>
<dbReference type="InterPro" id="IPR023013">
    <property type="entry name" value="AGPR_AS"/>
</dbReference>
<dbReference type="InterPro" id="IPR000706">
    <property type="entry name" value="AGPR_type-1"/>
</dbReference>
<proteinExistence type="inferred from homology"/>
<comment type="pathway">
    <text evidence="1 7">Amino-acid biosynthesis; L-arginine biosynthesis; N(2)-acetyl-L-ornithine from L-glutamate: step 3/4.</text>
</comment>
<gene>
    <name evidence="7" type="primary">argC</name>
    <name evidence="10" type="ORF">DES48_102148</name>
</gene>
<dbReference type="SUPFAM" id="SSF51735">
    <property type="entry name" value="NAD(P)-binding Rossmann-fold domains"/>
    <property type="match status" value="1"/>
</dbReference>
<evidence type="ECO:0000256" key="8">
    <source>
        <dbReference type="PROSITE-ProRule" id="PRU10010"/>
    </source>
</evidence>
<keyword evidence="11" id="KW-1185">Reference proteome</keyword>
<dbReference type="GO" id="GO:0051287">
    <property type="term" value="F:NAD binding"/>
    <property type="evidence" value="ECO:0007669"/>
    <property type="project" value="InterPro"/>
</dbReference>
<evidence type="ECO:0000256" key="2">
    <source>
        <dbReference type="ARBA" id="ARBA00022571"/>
    </source>
</evidence>
<dbReference type="PANTHER" id="PTHR32338:SF10">
    <property type="entry name" value="N-ACETYL-GAMMA-GLUTAMYL-PHOSPHATE REDUCTASE, CHLOROPLASTIC-RELATED"/>
    <property type="match status" value="1"/>
</dbReference>
<dbReference type="InterPro" id="IPR036291">
    <property type="entry name" value="NAD(P)-bd_dom_sf"/>
</dbReference>